<evidence type="ECO:0000256" key="6">
    <source>
        <dbReference type="ARBA" id="ARBA00022729"/>
    </source>
</evidence>
<evidence type="ECO:0000256" key="8">
    <source>
        <dbReference type="ARBA" id="ARBA00023114"/>
    </source>
</evidence>
<comment type="subcellular location">
    <subcellularLocation>
        <location evidence="1">Cell outer membrane</location>
        <topology evidence="1">Multi-pass membrane protein</topology>
    </subcellularLocation>
</comment>
<keyword evidence="5" id="KW-0812">Transmembrane</keyword>
<keyword evidence="4" id="KW-1134">Transmembrane beta strand</keyword>
<keyword evidence="8" id="KW-0626">Porin</keyword>
<keyword evidence="9" id="KW-0472">Membrane</keyword>
<gene>
    <name evidence="13" type="ORF">RY831_23355</name>
</gene>
<comment type="caution">
    <text evidence="13">The sequence shown here is derived from an EMBL/GenBank/DDBJ whole genome shotgun (WGS) entry which is preliminary data.</text>
</comment>
<evidence type="ECO:0000256" key="3">
    <source>
        <dbReference type="ARBA" id="ARBA00022448"/>
    </source>
</evidence>
<sequence length="346" mass="37001">MKRLFVKSLPIAIALALSSGAAHAQSAVTVYGSLNVGLVASNFKTTGQTPVQGTNAALNNKFQMMDNSSLWGVRGKEDLGGGLYAGFSLEGGINLNNGTGGQDFATQGRLFGRNAEIKLGGDFGEFYAGYVLSPAGLQLLLAADPWYWNGNQAGMGWTIQQANYTQTNYLRTVGTIGYRSPDFNGVTFQLAYSPSNRENVYGTSKDIGGALTYRSGPLTVGVGFDRSHGLTNDIPTNHMYDIVGSYDFGFVKPAFSYTRSSVNNVDYTSYVLAATAPLGGAGLLKAAYGHLNDCLCNTTRSELSRISLGYQHNLSKRTNLYTNVSRSKAEGLSAANTFEVGVEHNF</sequence>
<proteinExistence type="predicted"/>
<evidence type="ECO:0000313" key="13">
    <source>
        <dbReference type="EMBL" id="MEC4722110.1"/>
    </source>
</evidence>
<dbReference type="SUPFAM" id="SSF56935">
    <property type="entry name" value="Porins"/>
    <property type="match status" value="1"/>
</dbReference>
<evidence type="ECO:0000256" key="5">
    <source>
        <dbReference type="ARBA" id="ARBA00022692"/>
    </source>
</evidence>
<evidence type="ECO:0000256" key="2">
    <source>
        <dbReference type="ARBA" id="ARBA00011233"/>
    </source>
</evidence>
<name>A0ABU6JFQ4_9BURK</name>
<protein>
    <submittedName>
        <fullName evidence="13">Porin</fullName>
    </submittedName>
</protein>
<evidence type="ECO:0000256" key="11">
    <source>
        <dbReference type="SAM" id="SignalP"/>
    </source>
</evidence>
<dbReference type="PANTHER" id="PTHR34501:SF9">
    <property type="entry name" value="MAJOR OUTER MEMBRANE PROTEIN P.IA"/>
    <property type="match status" value="1"/>
</dbReference>
<evidence type="ECO:0000256" key="1">
    <source>
        <dbReference type="ARBA" id="ARBA00004571"/>
    </source>
</evidence>
<keyword evidence="10" id="KW-0998">Cell outer membrane</keyword>
<dbReference type="InterPro" id="IPR023614">
    <property type="entry name" value="Porin_dom_sf"/>
</dbReference>
<dbReference type="InterPro" id="IPR033900">
    <property type="entry name" value="Gram_neg_porin_domain"/>
</dbReference>
<dbReference type="InterPro" id="IPR050298">
    <property type="entry name" value="Gram-neg_bact_OMP"/>
</dbReference>
<organism evidence="13 14">
    <name type="scientific">Noviherbaspirillum album</name>
    <dbReference type="NCBI Taxonomy" id="3080276"/>
    <lineage>
        <taxon>Bacteria</taxon>
        <taxon>Pseudomonadati</taxon>
        <taxon>Pseudomonadota</taxon>
        <taxon>Betaproteobacteria</taxon>
        <taxon>Burkholderiales</taxon>
        <taxon>Oxalobacteraceae</taxon>
        <taxon>Noviherbaspirillum</taxon>
    </lineage>
</organism>
<evidence type="ECO:0000256" key="4">
    <source>
        <dbReference type="ARBA" id="ARBA00022452"/>
    </source>
</evidence>
<dbReference type="EMBL" id="JAWIIV010000025">
    <property type="protein sequence ID" value="MEC4722110.1"/>
    <property type="molecule type" value="Genomic_DNA"/>
</dbReference>
<evidence type="ECO:0000256" key="7">
    <source>
        <dbReference type="ARBA" id="ARBA00023065"/>
    </source>
</evidence>
<keyword evidence="7" id="KW-0406">Ion transport</keyword>
<evidence type="ECO:0000256" key="9">
    <source>
        <dbReference type="ARBA" id="ARBA00023136"/>
    </source>
</evidence>
<dbReference type="Gene3D" id="2.40.160.10">
    <property type="entry name" value="Porin"/>
    <property type="match status" value="1"/>
</dbReference>
<reference evidence="13 14" key="1">
    <citation type="submission" date="2023-10" db="EMBL/GenBank/DDBJ databases">
        <title>Noviherbaspirillum sp. CPCC 100848 genome assembly.</title>
        <authorList>
            <person name="Li X.Y."/>
            <person name="Fang X.M."/>
        </authorList>
    </citation>
    <scope>NUCLEOTIDE SEQUENCE [LARGE SCALE GENOMIC DNA]</scope>
    <source>
        <strain evidence="13 14">CPCC 100848</strain>
    </source>
</reference>
<dbReference type="Pfam" id="PF13609">
    <property type="entry name" value="Porin_4"/>
    <property type="match status" value="1"/>
</dbReference>
<comment type="subunit">
    <text evidence="2">Homotrimer.</text>
</comment>
<evidence type="ECO:0000256" key="10">
    <source>
        <dbReference type="ARBA" id="ARBA00023237"/>
    </source>
</evidence>
<feature type="signal peptide" evidence="11">
    <location>
        <begin position="1"/>
        <end position="24"/>
    </location>
</feature>
<keyword evidence="3" id="KW-0813">Transport</keyword>
<dbReference type="Proteomes" id="UP001352263">
    <property type="component" value="Unassembled WGS sequence"/>
</dbReference>
<accession>A0ABU6JFQ4</accession>
<feature type="chain" id="PRO_5046119340" evidence="11">
    <location>
        <begin position="25"/>
        <end position="346"/>
    </location>
</feature>
<evidence type="ECO:0000313" key="14">
    <source>
        <dbReference type="Proteomes" id="UP001352263"/>
    </source>
</evidence>
<feature type="domain" description="Porin" evidence="12">
    <location>
        <begin position="13"/>
        <end position="330"/>
    </location>
</feature>
<keyword evidence="14" id="KW-1185">Reference proteome</keyword>
<keyword evidence="6 11" id="KW-0732">Signal</keyword>
<dbReference type="RefSeq" id="WP_326508790.1">
    <property type="nucleotide sequence ID" value="NZ_JAWIIV010000025.1"/>
</dbReference>
<dbReference type="PANTHER" id="PTHR34501">
    <property type="entry name" value="PROTEIN YDDL-RELATED"/>
    <property type="match status" value="1"/>
</dbReference>
<evidence type="ECO:0000259" key="12">
    <source>
        <dbReference type="Pfam" id="PF13609"/>
    </source>
</evidence>
<dbReference type="CDD" id="cd00342">
    <property type="entry name" value="gram_neg_porins"/>
    <property type="match status" value="1"/>
</dbReference>